<gene>
    <name evidence="1" type="ORF">CDV36_016519</name>
</gene>
<sequence>AKLEATDDSLGGGGLRFVEAFDDVAMPDNASEGPRVLTVITNWGRTRGIRFGNLLADPVGKECREDIGQFPKLNRASQTDDASALTAATAQTGGTPRTIYKVSLVIINANSRDYIITFAAPSSGSYFRYFDLKGIGAHI</sequence>
<organism evidence="1 2">
    <name type="scientific">Fusarium kuroshium</name>
    <dbReference type="NCBI Taxonomy" id="2010991"/>
    <lineage>
        <taxon>Eukaryota</taxon>
        <taxon>Fungi</taxon>
        <taxon>Dikarya</taxon>
        <taxon>Ascomycota</taxon>
        <taxon>Pezizomycotina</taxon>
        <taxon>Sordariomycetes</taxon>
        <taxon>Hypocreomycetidae</taxon>
        <taxon>Hypocreales</taxon>
        <taxon>Nectriaceae</taxon>
        <taxon>Fusarium</taxon>
        <taxon>Fusarium solani species complex</taxon>
    </lineage>
</organism>
<dbReference type="OrthoDB" id="10499775at2759"/>
<accession>A0A3M2QM41</accession>
<dbReference type="AlphaFoldDB" id="A0A3M2QM41"/>
<dbReference type="Proteomes" id="UP000277212">
    <property type="component" value="Unassembled WGS sequence"/>
</dbReference>
<feature type="non-terminal residue" evidence="1">
    <location>
        <position position="139"/>
    </location>
</feature>
<evidence type="ECO:0000313" key="1">
    <source>
        <dbReference type="EMBL" id="RMI93886.1"/>
    </source>
</evidence>
<proteinExistence type="predicted"/>
<dbReference type="EMBL" id="NKUJ01001097">
    <property type="protein sequence ID" value="RMI93886.1"/>
    <property type="molecule type" value="Genomic_DNA"/>
</dbReference>
<feature type="non-terminal residue" evidence="1">
    <location>
        <position position="1"/>
    </location>
</feature>
<reference evidence="1 2" key="1">
    <citation type="submission" date="2017-06" db="EMBL/GenBank/DDBJ databases">
        <title>Comparative genomic analysis of Ambrosia Fusariam Clade fungi.</title>
        <authorList>
            <person name="Stajich J.E."/>
            <person name="Carrillo J."/>
            <person name="Kijimoto T."/>
            <person name="Eskalen A."/>
            <person name="O'Donnell K."/>
            <person name="Kasson M."/>
        </authorList>
    </citation>
    <scope>NUCLEOTIDE SEQUENCE [LARGE SCALE GENOMIC DNA]</scope>
    <source>
        <strain evidence="1">UCR3666</strain>
    </source>
</reference>
<protein>
    <submittedName>
        <fullName evidence="1">Uncharacterized protein</fullName>
    </submittedName>
</protein>
<name>A0A3M2QM41_9HYPO</name>
<comment type="caution">
    <text evidence="1">The sequence shown here is derived from an EMBL/GenBank/DDBJ whole genome shotgun (WGS) entry which is preliminary data.</text>
</comment>
<keyword evidence="2" id="KW-1185">Reference proteome</keyword>
<evidence type="ECO:0000313" key="2">
    <source>
        <dbReference type="Proteomes" id="UP000277212"/>
    </source>
</evidence>